<dbReference type="GeneID" id="112047057"/>
<evidence type="ECO:0000256" key="6">
    <source>
        <dbReference type="ARBA" id="ARBA00024481"/>
    </source>
</evidence>
<evidence type="ECO:0000256" key="7">
    <source>
        <dbReference type="PIRSR" id="PIRSR005378-1"/>
    </source>
</evidence>
<feature type="binding site" evidence="8">
    <location>
        <position position="103"/>
    </location>
    <ligand>
        <name>ATP</name>
        <dbReference type="ChEBI" id="CHEBI:30616"/>
    </ligand>
</feature>
<dbReference type="GO" id="GO:0005634">
    <property type="term" value="C:nucleus"/>
    <property type="evidence" value="ECO:0007669"/>
    <property type="project" value="TreeGrafter"/>
</dbReference>
<dbReference type="KEGG" id="bany:112047057"/>
<sequence length="357" mass="37879">MSHVLKIDGSVLEGGGQILRTSISLSAILGIPVRVTNIRAGRSKPGLAAQHLKGIELVAEMCQAKLQGTSIGSTEVEFIPGKLRGGHYVADTKTAGSISLLLQVALPCALFADAPVRLQLTGGTNADMAPQIDYMAVVFRAALRRFGADFHIEILRRGYFPKGGGQVLIEVNPIRSLNCVNLTERGDVQEISGTSFVAGTLPIKLAHLMADGALRELSSKGSGNIHRYKEDHQLAPDNCNGIILSCTLSSGCVLGSDALGKRGVDATDVGRRAGEELRRTLDSGACVDPHTQDQVIVYMALAQGRSAVRAGDVTLHTTTAIHVAETIANVKFNITPDGEQNLIECIGLGFINRNLIE</sequence>
<dbReference type="InterPro" id="IPR000228">
    <property type="entry name" value="RNA3'_term_phos_cyc"/>
</dbReference>
<dbReference type="AlphaFoldDB" id="A0A6J1N3Q9"/>
<dbReference type="InterPro" id="IPR023797">
    <property type="entry name" value="RNA3'_phos_cyclase_dom"/>
</dbReference>
<dbReference type="SUPFAM" id="SSF55205">
    <property type="entry name" value="EPT/RTPC-like"/>
    <property type="match status" value="2"/>
</dbReference>
<dbReference type="RefSeq" id="XP_023939737.2">
    <property type="nucleotide sequence ID" value="XM_024083969.2"/>
</dbReference>
<dbReference type="InterPro" id="IPR013792">
    <property type="entry name" value="RNA3'P_cycl/enolpyr_Trfase_a/b"/>
</dbReference>
<dbReference type="InterPro" id="IPR020719">
    <property type="entry name" value="RNA3'_term_phos_cycl-like_CS"/>
</dbReference>
<dbReference type="Proteomes" id="UP001652582">
    <property type="component" value="Chromosome 20"/>
</dbReference>
<evidence type="ECO:0000256" key="4">
    <source>
        <dbReference type="ARBA" id="ARBA00022598"/>
    </source>
</evidence>
<dbReference type="PIRSF" id="PIRSF005378">
    <property type="entry name" value="RNA3'_term_phos_cycl_euk"/>
    <property type="match status" value="1"/>
</dbReference>
<dbReference type="OrthoDB" id="25029at2759"/>
<evidence type="ECO:0000256" key="3">
    <source>
        <dbReference type="ARBA" id="ARBA00021428"/>
    </source>
</evidence>
<dbReference type="Pfam" id="PF01137">
    <property type="entry name" value="RTC"/>
    <property type="match status" value="1"/>
</dbReference>
<dbReference type="SUPFAM" id="SSF52913">
    <property type="entry name" value="RNA 3'-terminal phosphate cyclase, RPTC, insert domain"/>
    <property type="match status" value="1"/>
</dbReference>
<evidence type="ECO:0000259" key="10">
    <source>
        <dbReference type="Pfam" id="PF05189"/>
    </source>
</evidence>
<feature type="active site" description="Tele-AMP-histidine intermediate" evidence="7">
    <location>
        <position position="316"/>
    </location>
</feature>
<dbReference type="Pfam" id="PF05189">
    <property type="entry name" value="RTC_insert"/>
    <property type="match status" value="1"/>
</dbReference>
<dbReference type="InterPro" id="IPR037136">
    <property type="entry name" value="RNA3'_phos_cyclase_dom_sf"/>
</dbReference>
<dbReference type="InterPro" id="IPR013791">
    <property type="entry name" value="RNA3'-term_phos_cycl_insert"/>
</dbReference>
<feature type="domain" description="RNA 3'-terminal phosphate cyclase" evidence="9">
    <location>
        <begin position="12"/>
        <end position="334"/>
    </location>
</feature>
<dbReference type="PANTHER" id="PTHR11096">
    <property type="entry name" value="RNA 3' TERMINAL PHOSPHATE CYCLASE"/>
    <property type="match status" value="1"/>
</dbReference>
<dbReference type="HAMAP" id="MF_00200">
    <property type="entry name" value="RTC"/>
    <property type="match status" value="1"/>
</dbReference>
<keyword evidence="11" id="KW-1185">Reference proteome</keyword>
<keyword evidence="5 8" id="KW-0547">Nucleotide-binding</keyword>
<proteinExistence type="inferred from homology"/>
<evidence type="ECO:0000259" key="9">
    <source>
        <dbReference type="Pfam" id="PF01137"/>
    </source>
</evidence>
<comment type="catalytic activity">
    <reaction evidence="6">
        <text>a 3'-end 3'-phospho-ribonucleotide-RNA + ATP = a 3'-end 2',3'-cyclophospho-ribonucleotide-RNA + AMP + diphosphate</text>
        <dbReference type="Rhea" id="RHEA:23976"/>
        <dbReference type="Rhea" id="RHEA-COMP:10463"/>
        <dbReference type="Rhea" id="RHEA-COMP:10464"/>
        <dbReference type="ChEBI" id="CHEBI:30616"/>
        <dbReference type="ChEBI" id="CHEBI:33019"/>
        <dbReference type="ChEBI" id="CHEBI:83062"/>
        <dbReference type="ChEBI" id="CHEBI:83064"/>
        <dbReference type="ChEBI" id="CHEBI:456215"/>
        <dbReference type="EC" id="6.5.1.4"/>
    </reaction>
</comment>
<dbReference type="PROSITE" id="PS01287">
    <property type="entry name" value="RTC"/>
    <property type="match status" value="1"/>
</dbReference>
<evidence type="ECO:0000313" key="12">
    <source>
        <dbReference type="RefSeq" id="XP_023939737.2"/>
    </source>
</evidence>
<evidence type="ECO:0000256" key="5">
    <source>
        <dbReference type="ARBA" id="ARBA00022741"/>
    </source>
</evidence>
<feature type="domain" description="RNA 3'-terminal phosphate cyclase insert" evidence="10">
    <location>
        <begin position="183"/>
        <end position="281"/>
    </location>
</feature>
<accession>A0A6J1N3Q9</accession>
<dbReference type="InterPro" id="IPR036553">
    <property type="entry name" value="RPTC_insert"/>
</dbReference>
<dbReference type="NCBIfam" id="TIGR03399">
    <property type="entry name" value="RNA_3prim_cycl"/>
    <property type="match status" value="1"/>
</dbReference>
<evidence type="ECO:0000256" key="2">
    <source>
        <dbReference type="ARBA" id="ARBA00012725"/>
    </source>
</evidence>
<gene>
    <name evidence="12" type="primary">LOC112047057</name>
</gene>
<protein>
    <recommendedName>
        <fullName evidence="3">RNA 3'-terminal phosphate cyclase</fullName>
        <ecNumber evidence="2">6.5.1.4</ecNumber>
    </recommendedName>
</protein>
<dbReference type="Gene3D" id="3.30.360.20">
    <property type="entry name" value="RNA 3'-terminal phosphate cyclase, insert domain"/>
    <property type="match status" value="1"/>
</dbReference>
<dbReference type="GO" id="GO:0003963">
    <property type="term" value="F:RNA-3'-phosphate cyclase activity"/>
    <property type="evidence" value="ECO:0007669"/>
    <property type="project" value="UniProtKB-EC"/>
</dbReference>
<evidence type="ECO:0000313" key="11">
    <source>
        <dbReference type="Proteomes" id="UP001652582"/>
    </source>
</evidence>
<dbReference type="InterPro" id="IPR017770">
    <property type="entry name" value="RNA3'_term_phos_cyc_type_1"/>
</dbReference>
<evidence type="ECO:0000256" key="1">
    <source>
        <dbReference type="ARBA" id="ARBA00009206"/>
    </source>
</evidence>
<name>A0A6J1N3Q9_BICAN</name>
<dbReference type="EC" id="6.5.1.4" evidence="2"/>
<dbReference type="GO" id="GO:0005524">
    <property type="term" value="F:ATP binding"/>
    <property type="evidence" value="ECO:0007669"/>
    <property type="project" value="UniProtKB-KW"/>
</dbReference>
<dbReference type="PANTHER" id="PTHR11096:SF0">
    <property type="entry name" value="RNA 3'-TERMINAL PHOSPHATE CYCLASE"/>
    <property type="match status" value="1"/>
</dbReference>
<dbReference type="Gene3D" id="3.65.10.20">
    <property type="entry name" value="RNA 3'-terminal phosphate cyclase domain"/>
    <property type="match status" value="1"/>
</dbReference>
<feature type="binding site" evidence="8">
    <location>
        <begin position="290"/>
        <end position="294"/>
    </location>
    <ligand>
        <name>ATP</name>
        <dbReference type="ChEBI" id="CHEBI:30616"/>
    </ligand>
</feature>
<keyword evidence="4" id="KW-0436">Ligase</keyword>
<dbReference type="GO" id="GO:0006396">
    <property type="term" value="P:RNA processing"/>
    <property type="evidence" value="ECO:0007669"/>
    <property type="project" value="InterPro"/>
</dbReference>
<reference evidence="12" key="1">
    <citation type="submission" date="2025-08" db="UniProtKB">
        <authorList>
            <consortium name="RefSeq"/>
        </authorList>
    </citation>
    <scope>IDENTIFICATION</scope>
</reference>
<evidence type="ECO:0000256" key="8">
    <source>
        <dbReference type="PIRSR" id="PIRSR005378-2"/>
    </source>
</evidence>
<organism evidence="11 12">
    <name type="scientific">Bicyclus anynana</name>
    <name type="common">Squinting bush brown butterfly</name>
    <dbReference type="NCBI Taxonomy" id="110368"/>
    <lineage>
        <taxon>Eukaryota</taxon>
        <taxon>Metazoa</taxon>
        <taxon>Ecdysozoa</taxon>
        <taxon>Arthropoda</taxon>
        <taxon>Hexapoda</taxon>
        <taxon>Insecta</taxon>
        <taxon>Pterygota</taxon>
        <taxon>Neoptera</taxon>
        <taxon>Endopterygota</taxon>
        <taxon>Lepidoptera</taxon>
        <taxon>Glossata</taxon>
        <taxon>Ditrysia</taxon>
        <taxon>Papilionoidea</taxon>
        <taxon>Nymphalidae</taxon>
        <taxon>Satyrinae</taxon>
        <taxon>Satyrini</taxon>
        <taxon>Mycalesina</taxon>
        <taxon>Bicyclus</taxon>
    </lineage>
</organism>
<keyword evidence="8" id="KW-0067">ATP-binding</keyword>
<comment type="similarity">
    <text evidence="1">Belongs to the RNA 3'-terminal cyclase family. Type 1 subfamily.</text>
</comment>